<dbReference type="InterPro" id="IPR051046">
    <property type="entry name" value="MurCDEF_CellWall_CoF430Synth"/>
</dbReference>
<evidence type="ECO:0000259" key="12">
    <source>
        <dbReference type="Pfam" id="PF02875"/>
    </source>
</evidence>
<dbReference type="PANTHER" id="PTHR43024:SF1">
    <property type="entry name" value="UDP-N-ACETYLMURAMOYL-TRIPEPTIDE--D-ALANYL-D-ALANINE LIGASE"/>
    <property type="match status" value="1"/>
</dbReference>
<keyword evidence="5 9" id="KW-0133">Cell shape</keyword>
<evidence type="ECO:0000256" key="7">
    <source>
        <dbReference type="ARBA" id="ARBA00023306"/>
    </source>
</evidence>
<keyword evidence="4 9" id="KW-0067">ATP-binding</keyword>
<comment type="catalytic activity">
    <reaction evidence="9 10">
        <text>D-alanyl-D-alanine + UDP-N-acetyl-alpha-D-muramoyl-L-alanyl-gamma-D-glutamyl-meso-2,6-diaminopimelate + ATP = UDP-N-acetyl-alpha-D-muramoyl-L-alanyl-gamma-D-glutamyl-meso-2,6-diaminopimeloyl-D-alanyl-D-alanine + ADP + phosphate + H(+)</text>
        <dbReference type="Rhea" id="RHEA:28374"/>
        <dbReference type="ChEBI" id="CHEBI:15378"/>
        <dbReference type="ChEBI" id="CHEBI:30616"/>
        <dbReference type="ChEBI" id="CHEBI:43474"/>
        <dbReference type="ChEBI" id="CHEBI:57822"/>
        <dbReference type="ChEBI" id="CHEBI:61386"/>
        <dbReference type="ChEBI" id="CHEBI:83905"/>
        <dbReference type="ChEBI" id="CHEBI:456216"/>
        <dbReference type="EC" id="6.3.2.10"/>
    </reaction>
</comment>
<accession>A0ABS6E8A1</accession>
<keyword evidence="7 9" id="KW-0131">Cell cycle</keyword>
<dbReference type="Pfam" id="PF02875">
    <property type="entry name" value="Mur_ligase_C"/>
    <property type="match status" value="1"/>
</dbReference>
<comment type="caution">
    <text evidence="14">The sequence shown here is derived from an EMBL/GenBank/DDBJ whole genome shotgun (WGS) entry which is preliminary data.</text>
</comment>
<feature type="domain" description="Mur ligase central" evidence="13">
    <location>
        <begin position="111"/>
        <end position="298"/>
    </location>
</feature>
<evidence type="ECO:0000259" key="11">
    <source>
        <dbReference type="Pfam" id="PF01225"/>
    </source>
</evidence>
<keyword evidence="1 9" id="KW-0436">Ligase</keyword>
<evidence type="ECO:0000313" key="15">
    <source>
        <dbReference type="Proteomes" id="UP000749471"/>
    </source>
</evidence>
<evidence type="ECO:0000256" key="9">
    <source>
        <dbReference type="HAMAP-Rule" id="MF_02019"/>
    </source>
</evidence>
<dbReference type="GO" id="GO:0016874">
    <property type="term" value="F:ligase activity"/>
    <property type="evidence" value="ECO:0007669"/>
    <property type="project" value="UniProtKB-KW"/>
</dbReference>
<protein>
    <recommendedName>
        <fullName evidence="9 10">UDP-N-acetylmuramoyl-tripeptide--D-alanyl-D-alanine ligase</fullName>
        <ecNumber evidence="9 10">6.3.2.10</ecNumber>
    </recommendedName>
    <alternativeName>
        <fullName evidence="9">D-alanyl-D-alanine-adding enzyme</fullName>
    </alternativeName>
</protein>
<proteinExistence type="inferred from homology"/>
<dbReference type="Pfam" id="PF01225">
    <property type="entry name" value="Mur_ligase"/>
    <property type="match status" value="1"/>
</dbReference>
<keyword evidence="6 9" id="KW-0573">Peptidoglycan synthesis</keyword>
<sequence length="469" mass="52440">MIRRNLREIQEMSSGFSLKKEHEKITINGVSTDSRNINIGQLFVPLTGENFNGHNFIYDAIKKGAVAALWNQEEPIPNIDFPFILVDDTLVALQKLAKAYRSQLSTKVIGITGSNGKTSTKDILASLLKTQYKTHKTFGNFNNHIGVPLTILDMDEDTEMAVIEMGMSNLGEIELLSSIAAPDVGVITNIGEAHLEDLKTKENIIKAKLEILKGLNPNGLFLYFGDDSMLKEKVKSIPMNYEVMTFGIKPSNTYQFQVGFVNEKGVSFFLKNPISPTFFLPMLGKHQIYNATAAIAIARYFNISFENIQKGFLKVEKTGMRNELVHGKEFTILNDSYKSNPTSVLAALETVYSMEGYNQKIIVLGDMQGLGKYEIKMHEEIGQKINSNKVDFLFTIGPISRHIGKTAIMSFGKNRVTSCTDKSQLVAELKKVIKPNALILVKASRALQLEEIVDKLKEETFLLHENMVI</sequence>
<dbReference type="PANTHER" id="PTHR43024">
    <property type="entry name" value="UDP-N-ACETYLMURAMOYL-TRIPEPTIDE--D-ALANYL-D-ALANINE LIGASE"/>
    <property type="match status" value="1"/>
</dbReference>
<keyword evidence="2 9" id="KW-0132">Cell division</keyword>
<dbReference type="Proteomes" id="UP000749471">
    <property type="component" value="Unassembled WGS sequence"/>
</dbReference>
<organism evidence="14 15">
    <name type="scientific">Tissierella simiarum</name>
    <dbReference type="NCBI Taxonomy" id="2841534"/>
    <lineage>
        <taxon>Bacteria</taxon>
        <taxon>Bacillati</taxon>
        <taxon>Bacillota</taxon>
        <taxon>Tissierellia</taxon>
        <taxon>Tissierellales</taxon>
        <taxon>Tissierellaceae</taxon>
        <taxon>Tissierella</taxon>
    </lineage>
</organism>
<dbReference type="InterPro" id="IPR013221">
    <property type="entry name" value="Mur_ligase_cen"/>
</dbReference>
<reference evidence="14 15" key="1">
    <citation type="submission" date="2021-06" db="EMBL/GenBank/DDBJ databases">
        <authorList>
            <person name="Sun Q."/>
            <person name="Li D."/>
        </authorList>
    </citation>
    <scope>NUCLEOTIDE SEQUENCE [LARGE SCALE GENOMIC DNA]</scope>
    <source>
        <strain evidence="14 15">MSJ-40</strain>
    </source>
</reference>
<keyword evidence="9" id="KW-0963">Cytoplasm</keyword>
<dbReference type="EMBL" id="JAHLPM010000010">
    <property type="protein sequence ID" value="MBU5438786.1"/>
    <property type="molecule type" value="Genomic_DNA"/>
</dbReference>
<dbReference type="HAMAP" id="MF_02019">
    <property type="entry name" value="MurF"/>
    <property type="match status" value="1"/>
</dbReference>
<dbReference type="Pfam" id="PF08245">
    <property type="entry name" value="Mur_ligase_M"/>
    <property type="match status" value="1"/>
</dbReference>
<name>A0ABS6E8A1_9FIRM</name>
<keyword evidence="3 9" id="KW-0547">Nucleotide-binding</keyword>
<evidence type="ECO:0000256" key="5">
    <source>
        <dbReference type="ARBA" id="ARBA00022960"/>
    </source>
</evidence>
<feature type="domain" description="Mur ligase C-terminal" evidence="12">
    <location>
        <begin position="321"/>
        <end position="445"/>
    </location>
</feature>
<gene>
    <name evidence="9" type="primary">murF</name>
    <name evidence="14" type="ORF">KQI42_12230</name>
</gene>
<feature type="binding site" evidence="9">
    <location>
        <begin position="113"/>
        <end position="119"/>
    </location>
    <ligand>
        <name>ATP</name>
        <dbReference type="ChEBI" id="CHEBI:30616"/>
    </ligand>
</feature>
<comment type="subcellular location">
    <subcellularLocation>
        <location evidence="9 10">Cytoplasm</location>
    </subcellularLocation>
</comment>
<evidence type="ECO:0000256" key="3">
    <source>
        <dbReference type="ARBA" id="ARBA00022741"/>
    </source>
</evidence>
<dbReference type="NCBIfam" id="TIGR01143">
    <property type="entry name" value="murF"/>
    <property type="match status" value="1"/>
</dbReference>
<evidence type="ECO:0000256" key="8">
    <source>
        <dbReference type="ARBA" id="ARBA00023316"/>
    </source>
</evidence>
<feature type="domain" description="Mur ligase N-terminal catalytic" evidence="11">
    <location>
        <begin position="26"/>
        <end position="101"/>
    </location>
</feature>
<dbReference type="InterPro" id="IPR000713">
    <property type="entry name" value="Mur_ligase_N"/>
</dbReference>
<keyword evidence="15" id="KW-1185">Reference proteome</keyword>
<evidence type="ECO:0000256" key="10">
    <source>
        <dbReference type="RuleBase" id="RU004136"/>
    </source>
</evidence>
<dbReference type="RefSeq" id="WP_216520161.1">
    <property type="nucleotide sequence ID" value="NZ_JAHLPM010000010.1"/>
</dbReference>
<dbReference type="EC" id="6.3.2.10" evidence="9 10"/>
<comment type="function">
    <text evidence="9 10">Involved in cell wall formation. Catalyzes the final step in the synthesis of UDP-N-acetylmuramoyl-pentapeptide, the precursor of murein.</text>
</comment>
<comment type="pathway">
    <text evidence="9 10">Cell wall biogenesis; peptidoglycan biosynthesis.</text>
</comment>
<dbReference type="InterPro" id="IPR004101">
    <property type="entry name" value="Mur_ligase_C"/>
</dbReference>
<dbReference type="InterPro" id="IPR005863">
    <property type="entry name" value="UDP-N-AcMur_synth"/>
</dbReference>
<evidence type="ECO:0000256" key="1">
    <source>
        <dbReference type="ARBA" id="ARBA00022598"/>
    </source>
</evidence>
<evidence type="ECO:0000256" key="6">
    <source>
        <dbReference type="ARBA" id="ARBA00022984"/>
    </source>
</evidence>
<keyword evidence="8 9" id="KW-0961">Cell wall biogenesis/degradation</keyword>
<evidence type="ECO:0000256" key="4">
    <source>
        <dbReference type="ARBA" id="ARBA00022840"/>
    </source>
</evidence>
<comment type="similarity">
    <text evidence="9">Belongs to the MurCDEF family. MurF subfamily.</text>
</comment>
<evidence type="ECO:0000313" key="14">
    <source>
        <dbReference type="EMBL" id="MBU5438786.1"/>
    </source>
</evidence>
<evidence type="ECO:0000256" key="2">
    <source>
        <dbReference type="ARBA" id="ARBA00022618"/>
    </source>
</evidence>
<evidence type="ECO:0000259" key="13">
    <source>
        <dbReference type="Pfam" id="PF08245"/>
    </source>
</evidence>